<dbReference type="AlphaFoldDB" id="A0A8D8QMA2"/>
<organism evidence="2">
    <name type="scientific">Cacopsylla melanoneura</name>
    <dbReference type="NCBI Taxonomy" id="428564"/>
    <lineage>
        <taxon>Eukaryota</taxon>
        <taxon>Metazoa</taxon>
        <taxon>Ecdysozoa</taxon>
        <taxon>Arthropoda</taxon>
        <taxon>Hexapoda</taxon>
        <taxon>Insecta</taxon>
        <taxon>Pterygota</taxon>
        <taxon>Neoptera</taxon>
        <taxon>Paraneoptera</taxon>
        <taxon>Hemiptera</taxon>
        <taxon>Sternorrhyncha</taxon>
        <taxon>Psylloidea</taxon>
        <taxon>Psyllidae</taxon>
        <taxon>Psyllinae</taxon>
        <taxon>Cacopsylla</taxon>
    </lineage>
</organism>
<evidence type="ECO:0000313" key="2">
    <source>
        <dbReference type="EMBL" id="CAG6633929.1"/>
    </source>
</evidence>
<protein>
    <submittedName>
        <fullName evidence="2">Uncharacterized protein</fullName>
    </submittedName>
</protein>
<reference evidence="2" key="1">
    <citation type="submission" date="2021-05" db="EMBL/GenBank/DDBJ databases">
        <authorList>
            <person name="Alioto T."/>
            <person name="Alioto T."/>
            <person name="Gomez Garrido J."/>
        </authorList>
    </citation>
    <scope>NUCLEOTIDE SEQUENCE</scope>
</reference>
<sequence>MSELSNSSGDCSNNVHVDNEIIKCDNKNKANFLEWMLRNLIPQDNQQTSEESHSGPRNAKRIKMYHQNDPQGKPKATEDYRINQQSRMTSWIAKEKKRVAMGTVRTPAEYRNEYNTNCIFCNPPLEGNENSSPAAGEQGHTCKKYNR</sequence>
<dbReference type="EMBL" id="HBUF01084382">
    <property type="protein sequence ID" value="CAG6633929.1"/>
    <property type="molecule type" value="Transcribed_RNA"/>
</dbReference>
<feature type="region of interest" description="Disordered" evidence="1">
    <location>
        <begin position="125"/>
        <end position="147"/>
    </location>
</feature>
<feature type="region of interest" description="Disordered" evidence="1">
    <location>
        <begin position="43"/>
        <end position="82"/>
    </location>
</feature>
<name>A0A8D8QMA2_9HEMI</name>
<proteinExistence type="predicted"/>
<evidence type="ECO:0000256" key="1">
    <source>
        <dbReference type="SAM" id="MobiDB-lite"/>
    </source>
</evidence>
<accession>A0A8D8QMA2</accession>